<feature type="domain" description="Protein kinase" evidence="9">
    <location>
        <begin position="75"/>
        <end position="359"/>
    </location>
</feature>
<dbReference type="InterPro" id="IPR012337">
    <property type="entry name" value="RNaseH-like_sf"/>
</dbReference>
<dbReference type="Gene3D" id="3.30.200.20">
    <property type="entry name" value="Phosphorylase Kinase, domain 1"/>
    <property type="match status" value="1"/>
</dbReference>
<accession>A0ABQ4X9Z4</accession>
<keyword evidence="3" id="KW-0808">Transferase</keyword>
<dbReference type="Pfam" id="PF00665">
    <property type="entry name" value="rve"/>
    <property type="match status" value="1"/>
</dbReference>
<evidence type="ECO:0000256" key="7">
    <source>
        <dbReference type="ARBA" id="ARBA00022840"/>
    </source>
</evidence>
<name>A0ABQ4X9Z4_9ASTR</name>
<evidence type="ECO:0000259" key="11">
    <source>
        <dbReference type="PROSITE" id="PS50994"/>
    </source>
</evidence>
<evidence type="ECO:0000256" key="8">
    <source>
        <dbReference type="SAM" id="MobiDB-lite"/>
    </source>
</evidence>
<dbReference type="PROSITE" id="PS50994">
    <property type="entry name" value="INTEGRASE"/>
    <property type="match status" value="1"/>
</dbReference>
<gene>
    <name evidence="12" type="ORF">Tco_0656869</name>
</gene>
<dbReference type="InterPro" id="IPR018247">
    <property type="entry name" value="EF_Hand_1_Ca_BS"/>
</dbReference>
<dbReference type="InterPro" id="IPR000719">
    <property type="entry name" value="Prot_kinase_dom"/>
</dbReference>
<dbReference type="Proteomes" id="UP001151760">
    <property type="component" value="Unassembled WGS sequence"/>
</dbReference>
<dbReference type="InterPro" id="IPR011009">
    <property type="entry name" value="Kinase-like_dom_sf"/>
</dbReference>
<evidence type="ECO:0000256" key="5">
    <source>
        <dbReference type="ARBA" id="ARBA00022777"/>
    </source>
</evidence>
<evidence type="ECO:0000313" key="12">
    <source>
        <dbReference type="EMBL" id="GJS62085.1"/>
    </source>
</evidence>
<evidence type="ECO:0000256" key="2">
    <source>
        <dbReference type="ARBA" id="ARBA00022527"/>
    </source>
</evidence>
<dbReference type="Gene3D" id="1.10.510.10">
    <property type="entry name" value="Transferase(Phosphotransferase) domain 1"/>
    <property type="match status" value="1"/>
</dbReference>
<dbReference type="InterPro" id="IPR036397">
    <property type="entry name" value="RNaseH_sf"/>
</dbReference>
<dbReference type="Gene3D" id="3.30.420.10">
    <property type="entry name" value="Ribonuclease H-like superfamily/Ribonuclease H"/>
    <property type="match status" value="1"/>
</dbReference>
<evidence type="ECO:0000313" key="13">
    <source>
        <dbReference type="Proteomes" id="UP001151760"/>
    </source>
</evidence>
<dbReference type="SMART" id="SM00220">
    <property type="entry name" value="S_TKc"/>
    <property type="match status" value="1"/>
</dbReference>
<dbReference type="PANTHER" id="PTHR24349">
    <property type="entry name" value="SERINE/THREONINE-PROTEIN KINASE"/>
    <property type="match status" value="1"/>
</dbReference>
<keyword evidence="5" id="KW-0418">Kinase</keyword>
<comment type="caution">
    <text evidence="12">The sequence shown here is derived from an EMBL/GenBank/DDBJ whole genome shotgun (WGS) entry which is preliminary data.</text>
</comment>
<evidence type="ECO:0000259" key="9">
    <source>
        <dbReference type="PROSITE" id="PS50011"/>
    </source>
</evidence>
<dbReference type="CDD" id="cd00051">
    <property type="entry name" value="EFh"/>
    <property type="match status" value="1"/>
</dbReference>
<dbReference type="PROSITE" id="PS00018">
    <property type="entry name" value="EF_HAND_1"/>
    <property type="match status" value="1"/>
</dbReference>
<feature type="compositionally biased region" description="Basic and acidic residues" evidence="8">
    <location>
        <begin position="1012"/>
        <end position="1024"/>
    </location>
</feature>
<evidence type="ECO:0000256" key="6">
    <source>
        <dbReference type="ARBA" id="ARBA00022837"/>
    </source>
</evidence>
<proteinExistence type="inferred from homology"/>
<keyword evidence="13" id="KW-1185">Reference proteome</keyword>
<reference evidence="12" key="2">
    <citation type="submission" date="2022-01" db="EMBL/GenBank/DDBJ databases">
        <authorList>
            <person name="Yamashiro T."/>
            <person name="Shiraishi A."/>
            <person name="Satake H."/>
            <person name="Nakayama K."/>
        </authorList>
    </citation>
    <scope>NUCLEOTIDE SEQUENCE</scope>
</reference>
<keyword evidence="4" id="KW-0547">Nucleotide-binding</keyword>
<dbReference type="SUPFAM" id="SSF56112">
    <property type="entry name" value="Protein kinase-like (PK-like)"/>
    <property type="match status" value="1"/>
</dbReference>
<reference evidence="12" key="1">
    <citation type="journal article" date="2022" name="Int. J. Mol. Sci.">
        <title>Draft Genome of Tanacetum Coccineum: Genomic Comparison of Closely Related Tanacetum-Family Plants.</title>
        <authorList>
            <person name="Yamashiro T."/>
            <person name="Shiraishi A."/>
            <person name="Nakayama K."/>
            <person name="Satake H."/>
        </authorList>
    </citation>
    <scope>NUCLEOTIDE SEQUENCE</scope>
</reference>
<dbReference type="InterPro" id="IPR011992">
    <property type="entry name" value="EF-hand-dom_pair"/>
</dbReference>
<dbReference type="Gene3D" id="1.10.238.10">
    <property type="entry name" value="EF-hand"/>
    <property type="match status" value="2"/>
</dbReference>
<protein>
    <submittedName>
        <fullName evidence="12">Calcium-dependent protein kinase 26-like protein</fullName>
    </submittedName>
</protein>
<dbReference type="PROSITE" id="PS50222">
    <property type="entry name" value="EF_HAND_2"/>
    <property type="match status" value="1"/>
</dbReference>
<keyword evidence="2" id="KW-0723">Serine/threonine-protein kinase</keyword>
<comment type="similarity">
    <text evidence="1">Belongs to the protein kinase superfamily. CAMK Ser/Thr protein kinase family. CaMK subfamily.</text>
</comment>
<evidence type="ECO:0000259" key="10">
    <source>
        <dbReference type="PROSITE" id="PS50222"/>
    </source>
</evidence>
<evidence type="ECO:0000256" key="4">
    <source>
        <dbReference type="ARBA" id="ARBA00022741"/>
    </source>
</evidence>
<feature type="region of interest" description="Disordered" evidence="8">
    <location>
        <begin position="1012"/>
        <end position="1041"/>
    </location>
</feature>
<dbReference type="SUPFAM" id="SSF47473">
    <property type="entry name" value="EF-hand"/>
    <property type="match status" value="1"/>
</dbReference>
<dbReference type="PROSITE" id="PS50011">
    <property type="entry name" value="PROTEIN_KINASE_DOM"/>
    <property type="match status" value="1"/>
</dbReference>
<feature type="domain" description="Integrase catalytic" evidence="11">
    <location>
        <begin position="476"/>
        <end position="599"/>
    </location>
</feature>
<dbReference type="InterPro" id="IPR002048">
    <property type="entry name" value="EF_hand_dom"/>
</dbReference>
<dbReference type="Pfam" id="PF00036">
    <property type="entry name" value="EF-hand_1"/>
    <property type="match status" value="1"/>
</dbReference>
<keyword evidence="6" id="KW-0106">Calcium</keyword>
<evidence type="ECO:0000256" key="1">
    <source>
        <dbReference type="ARBA" id="ARBA00005354"/>
    </source>
</evidence>
<organism evidence="12 13">
    <name type="scientific">Tanacetum coccineum</name>
    <dbReference type="NCBI Taxonomy" id="301880"/>
    <lineage>
        <taxon>Eukaryota</taxon>
        <taxon>Viridiplantae</taxon>
        <taxon>Streptophyta</taxon>
        <taxon>Embryophyta</taxon>
        <taxon>Tracheophyta</taxon>
        <taxon>Spermatophyta</taxon>
        <taxon>Magnoliopsida</taxon>
        <taxon>eudicotyledons</taxon>
        <taxon>Gunneridae</taxon>
        <taxon>Pentapetalae</taxon>
        <taxon>asterids</taxon>
        <taxon>campanulids</taxon>
        <taxon>Asterales</taxon>
        <taxon>Asteraceae</taxon>
        <taxon>Asteroideae</taxon>
        <taxon>Anthemideae</taxon>
        <taxon>Anthemidinae</taxon>
        <taxon>Tanacetum</taxon>
    </lineage>
</organism>
<evidence type="ECO:0000256" key="3">
    <source>
        <dbReference type="ARBA" id="ARBA00022679"/>
    </source>
</evidence>
<dbReference type="EMBL" id="BQNB010009336">
    <property type="protein sequence ID" value="GJS62085.1"/>
    <property type="molecule type" value="Genomic_DNA"/>
</dbReference>
<dbReference type="InterPro" id="IPR050205">
    <property type="entry name" value="CDPK_Ser/Thr_kinases"/>
</dbReference>
<dbReference type="InterPro" id="IPR001584">
    <property type="entry name" value="Integrase_cat-core"/>
</dbReference>
<keyword evidence="7" id="KW-0067">ATP-binding</keyword>
<sequence length="1041" mass="118100">MFIIEMWQSPIKMLYMVAVHHMLHSVGLTCLEHTDLSINAQSTEVDALPVNDDNVNANEDNADFINNEDDVVTHVLDDDDVEVSDDDEVNPSTNVEEVCLLQFQFACKSIAKRKLVTDDDVEDVRKEVEIMHHLSGHPNVVSIKGAYEDSYDVHLVMELCCGGEIFERITQKGHFTERKAADLLRTIASIIEGCYSLGVMRRDLKPENFLFVDKGEDSFLKAIDFVLSAFFKPGDIFTDIVGSPYYVALEVLLRHYGFEIDIRSAGVILYILLSGVPPFWGETENDVFKEILQGELDFSFNPWPVISEMVPWICVHGVALYKPLDHAVLTRLTQFFVINKLKKLALKVIASKLLGEEIVRLRKMFKMIDTDNSGCITFKELKDGLKNYGADLDKSRILDLMLSVGLHSLRDSLSLFYSKGHLHGFEYVVSQFKRKVMRCFSNLFMVRPHLLLLSFLNKAVLDLHRDVNNANKTTLEGVAALVQSSLRDLIHYDLWGPAPVSLDGYLYYVIFVDDYSRFTWFYPLKTKSGFYTVLSAFIKLVQTQLSRKIKVFQSDGGTEFVNHTVQKIFEDNGTLHRLSCPYTPQQNGRAERKHRHLVETGLAMLFHAHVPASIGVDALVQPRTHQSPKGFKSAAKHPQWMAAMHDEMEALKQNCTWTLVRRPSASNIVGSKWVYRIKYHADGRFESPVVKASTVRIVLSLAVLHCWRLHELDVKNAFLHGHLNKTVLHGAHERVSLIRQISNHVLQIIQGTSADTSLFVSLKTSCIMYGSLSYTNDGLFLSQAKYATDVLTGAALPDSKPVSTPLAANEVFVTGLIFGDTFQLYLGSLDSDWVYVLKLRSTYGIPYFSEQMACVAPRSHGGDVGGSPPRRPTRPVSAQCQSSMLRLETGNRSLRKAFRENNEQPLKIGFDYEDLGTFHPLGNFSGMLNSLMGETVRPLPLACEWEEIPEAYKAHIYPTLESYFNLAEWYNKQDKVVVDRNVYTVGERVRLGLELKLRLLWRKNKNRIKADHYAKHTSPDEAKNHPPPPRVWGDRTEDDWN</sequence>
<feature type="domain" description="EF-hand" evidence="10">
    <location>
        <begin position="356"/>
        <end position="391"/>
    </location>
</feature>
<dbReference type="Pfam" id="PF00069">
    <property type="entry name" value="Pkinase"/>
    <property type="match status" value="1"/>
</dbReference>
<dbReference type="SMART" id="SM00054">
    <property type="entry name" value="EFh"/>
    <property type="match status" value="1"/>
</dbReference>
<dbReference type="SUPFAM" id="SSF53098">
    <property type="entry name" value="Ribonuclease H-like"/>
    <property type="match status" value="1"/>
</dbReference>